<name>A0A3L6G4A6_MAIZE</name>
<organism evidence="2">
    <name type="scientific">Zea mays</name>
    <name type="common">Maize</name>
    <dbReference type="NCBI Taxonomy" id="4577"/>
    <lineage>
        <taxon>Eukaryota</taxon>
        <taxon>Viridiplantae</taxon>
        <taxon>Streptophyta</taxon>
        <taxon>Embryophyta</taxon>
        <taxon>Tracheophyta</taxon>
        <taxon>Spermatophyta</taxon>
        <taxon>Magnoliopsida</taxon>
        <taxon>Liliopsida</taxon>
        <taxon>Poales</taxon>
        <taxon>Poaceae</taxon>
        <taxon>PACMAD clade</taxon>
        <taxon>Panicoideae</taxon>
        <taxon>Andropogonodae</taxon>
        <taxon>Andropogoneae</taxon>
        <taxon>Tripsacinae</taxon>
        <taxon>Zea</taxon>
    </lineage>
</organism>
<evidence type="ECO:0000256" key="1">
    <source>
        <dbReference type="SAM" id="MobiDB-lite"/>
    </source>
</evidence>
<protein>
    <submittedName>
        <fullName evidence="2">Uncharacterized protein</fullName>
    </submittedName>
</protein>
<reference evidence="2" key="1">
    <citation type="journal article" date="2018" name="Nat. Genet.">
        <title>Extensive intraspecific gene order and gene structural variations between Mo17 and other maize genomes.</title>
        <authorList>
            <person name="Sun S."/>
            <person name="Zhou Y."/>
            <person name="Chen J."/>
            <person name="Shi J."/>
            <person name="Zhao H."/>
            <person name="Zhao H."/>
            <person name="Song W."/>
            <person name="Zhang M."/>
            <person name="Cui Y."/>
            <person name="Dong X."/>
            <person name="Liu H."/>
            <person name="Ma X."/>
            <person name="Jiao Y."/>
            <person name="Wang B."/>
            <person name="Wei X."/>
            <person name="Stein J.C."/>
            <person name="Glaubitz J.C."/>
            <person name="Lu F."/>
            <person name="Yu G."/>
            <person name="Liang C."/>
            <person name="Fengler K."/>
            <person name="Li B."/>
            <person name="Rafalski A."/>
            <person name="Schnable P.S."/>
            <person name="Ware D.H."/>
            <person name="Buckler E.S."/>
            <person name="Lai J."/>
        </authorList>
    </citation>
    <scope>NUCLEOTIDE SEQUENCE [LARGE SCALE GENOMIC DNA]</scope>
    <source>
        <tissue evidence="2">Seedling</tissue>
    </source>
</reference>
<sequence length="58" mass="5997">MAGKMQGGARLEREHGEGAGWEEDEQGGRWRTGKGAMAARGACSKGARPASKQGGAPR</sequence>
<accession>A0A3L6G4A6</accession>
<dbReference type="EMBL" id="NCVQ01000002">
    <property type="protein sequence ID" value="PWZ43424.1"/>
    <property type="molecule type" value="Genomic_DNA"/>
</dbReference>
<proteinExistence type="predicted"/>
<gene>
    <name evidence="2" type="ORF">Zm00014a_021189</name>
</gene>
<dbReference type="Proteomes" id="UP000251960">
    <property type="component" value="Chromosome 10"/>
</dbReference>
<evidence type="ECO:0000313" key="2">
    <source>
        <dbReference type="EMBL" id="PWZ43424.1"/>
    </source>
</evidence>
<dbReference type="AlphaFoldDB" id="A0A3L6G4A6"/>
<comment type="caution">
    <text evidence="2">The sequence shown here is derived from an EMBL/GenBank/DDBJ whole genome shotgun (WGS) entry which is preliminary data.</text>
</comment>
<feature type="region of interest" description="Disordered" evidence="1">
    <location>
        <begin position="1"/>
        <end position="58"/>
    </location>
</feature>